<dbReference type="Proteomes" id="UP000076420">
    <property type="component" value="Unassembled WGS sequence"/>
</dbReference>
<evidence type="ECO:0000256" key="1">
    <source>
        <dbReference type="SAM" id="SignalP"/>
    </source>
</evidence>
<dbReference type="EnsemblMetazoa" id="BGLB031608-RA">
    <property type="protein sequence ID" value="BGLB031608-PA"/>
    <property type="gene ID" value="BGLB031608"/>
</dbReference>
<dbReference type="VEuPathDB" id="VectorBase:BGLB031608"/>
<gene>
    <name evidence="2" type="primary">106072429</name>
</gene>
<dbReference type="AlphaFoldDB" id="A0A2C9LJE3"/>
<organism evidence="2 3">
    <name type="scientific">Biomphalaria glabrata</name>
    <name type="common">Bloodfluke planorb</name>
    <name type="synonym">Freshwater snail</name>
    <dbReference type="NCBI Taxonomy" id="6526"/>
    <lineage>
        <taxon>Eukaryota</taxon>
        <taxon>Metazoa</taxon>
        <taxon>Spiralia</taxon>
        <taxon>Lophotrochozoa</taxon>
        <taxon>Mollusca</taxon>
        <taxon>Gastropoda</taxon>
        <taxon>Heterobranchia</taxon>
        <taxon>Euthyneura</taxon>
        <taxon>Panpulmonata</taxon>
        <taxon>Hygrophila</taxon>
        <taxon>Lymnaeoidea</taxon>
        <taxon>Planorbidae</taxon>
        <taxon>Biomphalaria</taxon>
    </lineage>
</organism>
<name>A0A2C9LJE3_BIOGL</name>
<proteinExistence type="predicted"/>
<feature type="signal peptide" evidence="1">
    <location>
        <begin position="1"/>
        <end position="21"/>
    </location>
</feature>
<evidence type="ECO:0000313" key="3">
    <source>
        <dbReference type="Proteomes" id="UP000076420"/>
    </source>
</evidence>
<keyword evidence="1" id="KW-0732">Signal</keyword>
<accession>A0A2C9LJE3</accession>
<dbReference type="KEGG" id="bgt:106072429"/>
<evidence type="ECO:0000313" key="2">
    <source>
        <dbReference type="EnsemblMetazoa" id="BGLB031608-PA"/>
    </source>
</evidence>
<feature type="chain" id="PRO_5012226120" evidence="1">
    <location>
        <begin position="22"/>
        <end position="221"/>
    </location>
</feature>
<sequence length="221" mass="24232">MKTQSVLLCVLIALYCRSGFCLRRETVDGHIGAQQVFNLVEATLNKATKGISAKELVDAAKEIKSLSEGFRGQVTDEDVTNLINEVSGNLGTTSVISAILEDKLSFSSRVLNDYLDIWNILVKRGKAEQASGQSVDVIVAAIGKIAESIEPIVLESDNEFKISQKITGNGDLNAVLVYELNDQEDDTNFPTRKAKKTVAEKPAVRWCCFLCWSCRGRAQQS</sequence>
<reference evidence="2" key="1">
    <citation type="submission" date="2020-05" db="UniProtKB">
        <authorList>
            <consortium name="EnsemblMetazoa"/>
        </authorList>
    </citation>
    <scope>IDENTIFICATION</scope>
    <source>
        <strain evidence="2">BB02</strain>
    </source>
</reference>
<protein>
    <submittedName>
        <fullName evidence="2">Uncharacterized protein</fullName>
    </submittedName>
</protein>
<dbReference type="OrthoDB" id="6095940at2759"/>
<dbReference type="VEuPathDB" id="VectorBase:BGLAX_047278"/>